<keyword evidence="4 7" id="KW-0812">Transmembrane</keyword>
<dbReference type="PANTHER" id="PTHR30151">
    <property type="entry name" value="ALKANE SULFONATE ABC TRANSPORTER-RELATED, MEMBRANE SUBUNIT"/>
    <property type="match status" value="1"/>
</dbReference>
<feature type="transmembrane region" description="Helical" evidence="7">
    <location>
        <begin position="226"/>
        <end position="246"/>
    </location>
</feature>
<evidence type="ECO:0000313" key="10">
    <source>
        <dbReference type="Proteomes" id="UP000192468"/>
    </source>
</evidence>
<accession>A0A1W1XMI8</accession>
<feature type="transmembrane region" description="Helical" evidence="7">
    <location>
        <begin position="111"/>
        <end position="136"/>
    </location>
</feature>
<dbReference type="PROSITE" id="PS50928">
    <property type="entry name" value="ABC_TM1"/>
    <property type="match status" value="1"/>
</dbReference>
<feature type="domain" description="ABC transmembrane type-1" evidence="8">
    <location>
        <begin position="63"/>
        <end position="247"/>
    </location>
</feature>
<evidence type="ECO:0000259" key="8">
    <source>
        <dbReference type="PROSITE" id="PS50928"/>
    </source>
</evidence>
<dbReference type="FunFam" id="1.10.3720.10:FF:000003">
    <property type="entry name" value="Aliphatic sulfonate ABC transporter permease"/>
    <property type="match status" value="1"/>
</dbReference>
<evidence type="ECO:0000256" key="3">
    <source>
        <dbReference type="ARBA" id="ARBA00022475"/>
    </source>
</evidence>
<dbReference type="RefSeq" id="WP_084116205.1">
    <property type="nucleotide sequence ID" value="NZ_FWXH01000008.1"/>
</dbReference>
<dbReference type="EMBL" id="FWXH01000008">
    <property type="protein sequence ID" value="SMC25163.1"/>
    <property type="molecule type" value="Genomic_DNA"/>
</dbReference>
<dbReference type="AlphaFoldDB" id="A0A1W1XMI8"/>
<dbReference type="OrthoDB" id="9796361at2"/>
<evidence type="ECO:0000256" key="4">
    <source>
        <dbReference type="ARBA" id="ARBA00022692"/>
    </source>
</evidence>
<comment type="similarity">
    <text evidence="7">Belongs to the binding-protein-dependent transport system permease family.</text>
</comment>
<comment type="subcellular location">
    <subcellularLocation>
        <location evidence="1 7">Cell membrane</location>
        <topology evidence="1 7">Multi-pass membrane protein</topology>
    </subcellularLocation>
</comment>
<dbReference type="PANTHER" id="PTHR30151:SF0">
    <property type="entry name" value="ABC TRANSPORTER PERMEASE PROTEIN MJ0413-RELATED"/>
    <property type="match status" value="1"/>
</dbReference>
<dbReference type="Gene3D" id="1.10.3720.10">
    <property type="entry name" value="MetI-like"/>
    <property type="match status" value="1"/>
</dbReference>
<keyword evidence="2 7" id="KW-0813">Transport</keyword>
<evidence type="ECO:0000256" key="5">
    <source>
        <dbReference type="ARBA" id="ARBA00022989"/>
    </source>
</evidence>
<keyword evidence="5 7" id="KW-1133">Transmembrane helix</keyword>
<evidence type="ECO:0000256" key="1">
    <source>
        <dbReference type="ARBA" id="ARBA00004651"/>
    </source>
</evidence>
<organism evidence="9 10">
    <name type="scientific">Clostridium acidisoli DSM 12555</name>
    <dbReference type="NCBI Taxonomy" id="1121291"/>
    <lineage>
        <taxon>Bacteria</taxon>
        <taxon>Bacillati</taxon>
        <taxon>Bacillota</taxon>
        <taxon>Clostridia</taxon>
        <taxon>Eubacteriales</taxon>
        <taxon>Clostridiaceae</taxon>
        <taxon>Clostridium</taxon>
    </lineage>
</organism>
<dbReference type="InterPro" id="IPR000515">
    <property type="entry name" value="MetI-like"/>
</dbReference>
<feature type="transmembrane region" description="Helical" evidence="7">
    <location>
        <begin position="70"/>
        <end position="91"/>
    </location>
</feature>
<dbReference type="Proteomes" id="UP000192468">
    <property type="component" value="Unassembled WGS sequence"/>
</dbReference>
<protein>
    <submittedName>
        <fullName evidence="9">NitT/TauT family transport system permease protein</fullName>
    </submittedName>
</protein>
<evidence type="ECO:0000256" key="6">
    <source>
        <dbReference type="ARBA" id="ARBA00023136"/>
    </source>
</evidence>
<dbReference type="GO" id="GO:0005886">
    <property type="term" value="C:plasma membrane"/>
    <property type="evidence" value="ECO:0007669"/>
    <property type="project" value="UniProtKB-SubCell"/>
</dbReference>
<keyword evidence="3" id="KW-1003">Cell membrane</keyword>
<dbReference type="Pfam" id="PF00528">
    <property type="entry name" value="BPD_transp_1"/>
    <property type="match status" value="1"/>
</dbReference>
<keyword evidence="10" id="KW-1185">Reference proteome</keyword>
<evidence type="ECO:0000256" key="7">
    <source>
        <dbReference type="RuleBase" id="RU363032"/>
    </source>
</evidence>
<dbReference type="GO" id="GO:0042918">
    <property type="term" value="P:alkanesulfonate transmembrane transport"/>
    <property type="evidence" value="ECO:0007669"/>
    <property type="project" value="UniProtKB-ARBA"/>
</dbReference>
<dbReference type="CDD" id="cd06261">
    <property type="entry name" value="TM_PBP2"/>
    <property type="match status" value="1"/>
</dbReference>
<dbReference type="SUPFAM" id="SSF161098">
    <property type="entry name" value="MetI-like"/>
    <property type="match status" value="1"/>
</dbReference>
<reference evidence="9 10" key="1">
    <citation type="submission" date="2017-04" db="EMBL/GenBank/DDBJ databases">
        <authorList>
            <person name="Afonso C.L."/>
            <person name="Miller P.J."/>
            <person name="Scott M.A."/>
            <person name="Spackman E."/>
            <person name="Goraichik I."/>
            <person name="Dimitrov K.M."/>
            <person name="Suarez D.L."/>
            <person name="Swayne D.E."/>
        </authorList>
    </citation>
    <scope>NUCLEOTIDE SEQUENCE [LARGE SCALE GENOMIC DNA]</scope>
    <source>
        <strain evidence="9 10">DSM 12555</strain>
    </source>
</reference>
<evidence type="ECO:0000313" key="9">
    <source>
        <dbReference type="EMBL" id="SMC25163.1"/>
    </source>
</evidence>
<sequence>MVANLIKKLGKKLYSLLAVFIFLLIWEVAPRVGLADPIFVPPFSKVILAFFQLIISGEMFKDVLISLQRAIIGFGLALIIAVPLGLLIGWFDRIEKFLDPLLQTFRQTSALALLPVFILIFGIGEVSKVAIIFWGVQWPILLNTISGVKTVDPLLIKSARSMGASPLTLFIKVILPGAFPSIFTGIRLSATSAILILIAAEMIGSNSGLGFLIYESQVKIEVPNMYAAILSIAILGLVVNYLLVLLGKKIMKWNDDTSIINE</sequence>
<feature type="transmembrane region" description="Helical" evidence="7">
    <location>
        <begin position="167"/>
        <end position="186"/>
    </location>
</feature>
<feature type="transmembrane region" description="Helical" evidence="7">
    <location>
        <begin position="193"/>
        <end position="214"/>
    </location>
</feature>
<dbReference type="STRING" id="1121291.SAMN02745134_02381"/>
<keyword evidence="6 7" id="KW-0472">Membrane</keyword>
<evidence type="ECO:0000256" key="2">
    <source>
        <dbReference type="ARBA" id="ARBA00022448"/>
    </source>
</evidence>
<gene>
    <name evidence="9" type="ORF">SAMN02745134_02381</name>
</gene>
<dbReference type="InterPro" id="IPR035906">
    <property type="entry name" value="MetI-like_sf"/>
</dbReference>
<proteinExistence type="inferred from homology"/>
<name>A0A1W1XMI8_9CLOT</name>